<evidence type="ECO:0000313" key="2">
    <source>
        <dbReference type="EMBL" id="EFO79320.1"/>
    </source>
</evidence>
<dbReference type="Pfam" id="PF07949">
    <property type="entry name" value="YbbR"/>
    <property type="match status" value="2"/>
</dbReference>
<dbReference type="eggNOG" id="COG4856">
    <property type="taxonomic scope" value="Bacteria"/>
</dbReference>
<evidence type="ECO:0000256" key="1">
    <source>
        <dbReference type="SAM" id="MobiDB-lite"/>
    </source>
</evidence>
<feature type="compositionally biased region" description="Pro residues" evidence="1">
    <location>
        <begin position="419"/>
        <end position="437"/>
    </location>
</feature>
<name>E1IHM1_9CHLR</name>
<accession>E1IHM1</accession>
<sequence>MTALRSTILRALLAFGLSFALWAFVSFSQNPEELVPFEGLIPQVVGLHSDLVIVDANGMPNTSLPTINVTLRTDRNQRTELRPVDIRTVVDLSGFDAGEHIVPVNVQTTRSTISFTLPSDGVAPSAIPIRLERLISHTVPIDLKVVGNLPFSFERGDPQMSAAGQTISTVTVSGPQNRVDRVAAVQTSANIEQLRASYQAPLGLSAVDANGQLVDGVQISPSTINVRIPITSVVGLKLVPVQASITGLPDAGYTITAVKIDPPLIALTGSSGPLDVAAVLRTEDIDIQGARTPMVRQANIIFPAGTSPQIGEPTSVQVTILVAPISQSFQVALPAEVRLINIGNGLLASASAAIVSLDLTGSSAVLNQLAQQTLTATVDLGGRGPGSYDLPVAVNLPSGVELVGAPPLVTVVIRIPSVPPTETPTLTPPLPETPSPLPTGEATSEPEPTATPSNPPVETETSIVVPDT</sequence>
<dbReference type="PANTHER" id="PTHR37804:SF1">
    <property type="entry name" value="CDAA REGULATORY PROTEIN CDAR"/>
    <property type="match status" value="1"/>
</dbReference>
<gene>
    <name evidence="2" type="ORF">OSCT_2822</name>
</gene>
<dbReference type="InterPro" id="IPR053154">
    <property type="entry name" value="c-di-AMP_regulator"/>
</dbReference>
<dbReference type="PANTHER" id="PTHR37804">
    <property type="entry name" value="CDAA REGULATORY PROTEIN CDAR"/>
    <property type="match status" value="1"/>
</dbReference>
<dbReference type="STRING" id="765420.OSCT_2822"/>
<dbReference type="HOGENOM" id="CLU_039811_1_0_0"/>
<feature type="region of interest" description="Disordered" evidence="1">
    <location>
        <begin position="419"/>
        <end position="468"/>
    </location>
</feature>
<proteinExistence type="predicted"/>
<dbReference type="OrthoDB" id="142713at2"/>
<dbReference type="Gene3D" id="2.170.120.30">
    <property type="match status" value="2"/>
</dbReference>
<keyword evidence="3" id="KW-1185">Reference proteome</keyword>
<dbReference type="Proteomes" id="UP000054010">
    <property type="component" value="Unassembled WGS sequence"/>
</dbReference>
<dbReference type="InterPro" id="IPR012505">
    <property type="entry name" value="YbbR"/>
</dbReference>
<reference evidence="2 3" key="1">
    <citation type="journal article" date="2011" name="J. Bacteriol.">
        <title>Draft genome sequence of the anoxygenic filamentous phototrophic bacterium Oscillochloris trichoides subsp. DG-6.</title>
        <authorList>
            <person name="Kuznetsov B.B."/>
            <person name="Ivanovsky R.N."/>
            <person name="Keppen O.I."/>
            <person name="Sukhacheva M.V."/>
            <person name="Bumazhkin B.K."/>
            <person name="Patutina E.O."/>
            <person name="Beletsky A.V."/>
            <person name="Mardanov A.V."/>
            <person name="Baslerov R.V."/>
            <person name="Panteleeva A.N."/>
            <person name="Kolganova T.V."/>
            <person name="Ravin N.V."/>
            <person name="Skryabin K.G."/>
        </authorList>
    </citation>
    <scope>NUCLEOTIDE SEQUENCE [LARGE SCALE GENOMIC DNA]</scope>
    <source>
        <strain evidence="2 3">DG-6</strain>
    </source>
</reference>
<dbReference type="Gene3D" id="2.170.120.40">
    <property type="entry name" value="YbbR-like domain"/>
    <property type="match status" value="2"/>
</dbReference>
<organism evidence="2 3">
    <name type="scientific">Oscillochloris trichoides DG-6</name>
    <dbReference type="NCBI Taxonomy" id="765420"/>
    <lineage>
        <taxon>Bacteria</taxon>
        <taxon>Bacillati</taxon>
        <taxon>Chloroflexota</taxon>
        <taxon>Chloroflexia</taxon>
        <taxon>Chloroflexales</taxon>
        <taxon>Chloroflexineae</taxon>
        <taxon>Oscillochloridaceae</taxon>
        <taxon>Oscillochloris</taxon>
    </lineage>
</organism>
<dbReference type="EMBL" id="ADVR01000117">
    <property type="protein sequence ID" value="EFO79320.1"/>
    <property type="molecule type" value="Genomic_DNA"/>
</dbReference>
<protein>
    <submittedName>
        <fullName evidence="2">YbbR family protein</fullName>
    </submittedName>
</protein>
<comment type="caution">
    <text evidence="2">The sequence shown here is derived from an EMBL/GenBank/DDBJ whole genome shotgun (WGS) entry which is preliminary data.</text>
</comment>
<dbReference type="AlphaFoldDB" id="E1IHM1"/>
<evidence type="ECO:0000313" key="3">
    <source>
        <dbReference type="Proteomes" id="UP000054010"/>
    </source>
</evidence>